<dbReference type="InterPro" id="IPR042070">
    <property type="entry name" value="PucR_C-HTH_sf"/>
</dbReference>
<sequence length="529" mass="55487">MVTEDGGEQLRGQSHDHAARLNRLLDLARAGESGDDASVRRLVTWLAGALGGAVTLAGRDGEPLTGPASRAEAAAHRELAARAGELLGQVAGGRLHAAAVDDHHGQLRLVALGRRAPHPVLAAALPRPFGEQDAALLGHAAAVLALLLKAREAEEQRRSAERATECLRLAVFQLLMGGDVALAQRTAAGLGSGLLDADTARVHVLELPGHRREILVRACEEATGERALAVRCAAYDSQLIVVAPTTRRGGPEEDAAHDAGDHDVAAVLHRFVEEHPGVFLGSGGLHPLAQLADAYGEAARALAVARYRPGRVAEHLPQTRLTALLDPAASGAWAARVLRPLDTLPHHGRGPLLATVGLGLEFTAVNAAKILGISRNTVRARMDRTAALLGADLADVRARAALHLALQMPPAAPGTAADDGSRPAGLERLLAAGPVRDWAQELLGRLAAADRDLRRTLRTWIAENTAVEETAARLGVHPRTVRDHLRGAEQLLGRRLVPGGGDLYEVVLACAALEEVDLGSRPGCVMCAA</sequence>
<evidence type="ECO:0000313" key="4">
    <source>
        <dbReference type="Proteomes" id="UP001142374"/>
    </source>
</evidence>
<dbReference type="Proteomes" id="UP001142374">
    <property type="component" value="Unassembled WGS sequence"/>
</dbReference>
<dbReference type="RefSeq" id="WP_168092669.1">
    <property type="nucleotide sequence ID" value="NZ_JAATER010000087.1"/>
</dbReference>
<dbReference type="Gene3D" id="1.10.10.2840">
    <property type="entry name" value="PucR C-terminal helix-turn-helix domain"/>
    <property type="match status" value="2"/>
</dbReference>
<feature type="domain" description="PucR C-terminal helix-turn-helix" evidence="2">
    <location>
        <begin position="453"/>
        <end position="496"/>
    </location>
</feature>
<feature type="domain" description="PucR C-terminal helix-turn-helix" evidence="2">
    <location>
        <begin position="366"/>
        <end position="407"/>
    </location>
</feature>
<evidence type="ECO:0000259" key="2">
    <source>
        <dbReference type="Pfam" id="PF13556"/>
    </source>
</evidence>
<reference evidence="3" key="1">
    <citation type="submission" date="2022-06" db="EMBL/GenBank/DDBJ databases">
        <title>WGS of actinobacteria.</title>
        <authorList>
            <person name="Thawai C."/>
        </authorList>
    </citation>
    <scope>NUCLEOTIDE SEQUENCE</scope>
    <source>
        <strain evidence="3">AA8</strain>
    </source>
</reference>
<dbReference type="AlphaFoldDB" id="A0A9X2LFV9"/>
<keyword evidence="4" id="KW-1185">Reference proteome</keyword>
<organism evidence="3 4">
    <name type="scientific">Streptomyces telluris</name>
    <dbReference type="NCBI Taxonomy" id="2720021"/>
    <lineage>
        <taxon>Bacteria</taxon>
        <taxon>Bacillati</taxon>
        <taxon>Actinomycetota</taxon>
        <taxon>Actinomycetes</taxon>
        <taxon>Kitasatosporales</taxon>
        <taxon>Streptomycetaceae</taxon>
        <taxon>Streptomyces</taxon>
    </lineage>
</organism>
<evidence type="ECO:0000256" key="1">
    <source>
        <dbReference type="SAM" id="Coils"/>
    </source>
</evidence>
<dbReference type="Pfam" id="PF13556">
    <property type="entry name" value="HTH_30"/>
    <property type="match status" value="2"/>
</dbReference>
<gene>
    <name evidence="3" type="ORF">NQU55_11425</name>
</gene>
<dbReference type="InterPro" id="IPR025736">
    <property type="entry name" value="PucR_C-HTH_dom"/>
</dbReference>
<feature type="coiled-coil region" evidence="1">
    <location>
        <begin position="143"/>
        <end position="170"/>
    </location>
</feature>
<proteinExistence type="predicted"/>
<protein>
    <submittedName>
        <fullName evidence="3">Helix-turn-helix domain-containing protein</fullName>
    </submittedName>
</protein>
<dbReference type="PANTHER" id="PTHR33744:SF1">
    <property type="entry name" value="DNA-BINDING TRANSCRIPTIONAL ACTIVATOR ADER"/>
    <property type="match status" value="1"/>
</dbReference>
<name>A0A9X2LFV9_9ACTN</name>
<keyword evidence="1" id="KW-0175">Coiled coil</keyword>
<evidence type="ECO:0000313" key="3">
    <source>
        <dbReference type="EMBL" id="MCQ8770388.1"/>
    </source>
</evidence>
<dbReference type="PANTHER" id="PTHR33744">
    <property type="entry name" value="CARBOHYDRATE DIACID REGULATOR"/>
    <property type="match status" value="1"/>
</dbReference>
<accession>A0A9X2LFV9</accession>
<comment type="caution">
    <text evidence="3">The sequence shown here is derived from an EMBL/GenBank/DDBJ whole genome shotgun (WGS) entry which is preliminary data.</text>
</comment>
<dbReference type="EMBL" id="JANIID010000008">
    <property type="protein sequence ID" value="MCQ8770388.1"/>
    <property type="molecule type" value="Genomic_DNA"/>
</dbReference>
<dbReference type="InterPro" id="IPR051448">
    <property type="entry name" value="CdaR-like_regulators"/>
</dbReference>